<dbReference type="PRINTS" id="PR00082">
    <property type="entry name" value="GLFDHDRGNASE"/>
</dbReference>
<accession>A0A1G2FHA3</accession>
<name>A0A1G2FHA3_9BACT</name>
<feature type="site" description="Important for catalysis" evidence="6">
    <location>
        <position position="143"/>
    </location>
</feature>
<feature type="binding site" evidence="5">
    <location>
        <position position="67"/>
    </location>
    <ligand>
        <name>substrate</name>
    </ligand>
</feature>
<evidence type="ECO:0000256" key="6">
    <source>
        <dbReference type="PIRSR" id="PIRSR000185-3"/>
    </source>
</evidence>
<reference evidence="9 10" key="1">
    <citation type="journal article" date="2016" name="Nat. Commun.">
        <title>Thousands of microbial genomes shed light on interconnected biogeochemical processes in an aquifer system.</title>
        <authorList>
            <person name="Anantharaman K."/>
            <person name="Brown C.T."/>
            <person name="Hug L.A."/>
            <person name="Sharon I."/>
            <person name="Castelle C.J."/>
            <person name="Probst A.J."/>
            <person name="Thomas B.C."/>
            <person name="Singh A."/>
            <person name="Wilkins M.J."/>
            <person name="Karaoz U."/>
            <person name="Brodie E.L."/>
            <person name="Williams K.H."/>
            <person name="Hubbard S.S."/>
            <person name="Banfield J.F."/>
        </authorList>
    </citation>
    <scope>NUCLEOTIDE SEQUENCE [LARGE SCALE GENOMIC DNA]</scope>
</reference>
<dbReference type="Gene3D" id="3.40.50.10860">
    <property type="entry name" value="Leucine Dehydrogenase, chain A, domain 1"/>
    <property type="match status" value="1"/>
</dbReference>
<evidence type="ECO:0000256" key="5">
    <source>
        <dbReference type="PIRSR" id="PIRSR000185-2"/>
    </source>
</evidence>
<feature type="active site" description="Proton donor" evidence="4">
    <location>
        <position position="103"/>
    </location>
</feature>
<feature type="domain" description="Glutamate/phenylalanine/leucine/valine/L-tryptophan dehydrogenase C-terminal" evidence="8">
    <location>
        <begin position="180"/>
        <end position="425"/>
    </location>
</feature>
<dbReference type="Pfam" id="PF02812">
    <property type="entry name" value="ELFV_dehydrog_N"/>
    <property type="match status" value="1"/>
</dbReference>
<dbReference type="SUPFAM" id="SSF53223">
    <property type="entry name" value="Aminoacid dehydrogenase-like, N-terminal domain"/>
    <property type="match status" value="1"/>
</dbReference>
<evidence type="ECO:0000313" key="10">
    <source>
        <dbReference type="Proteomes" id="UP000177061"/>
    </source>
</evidence>
<dbReference type="PROSITE" id="PS00074">
    <property type="entry name" value="GLFV_DEHYDROGENASE"/>
    <property type="match status" value="1"/>
</dbReference>
<dbReference type="Pfam" id="PF00208">
    <property type="entry name" value="ELFV_dehydrog"/>
    <property type="match status" value="1"/>
</dbReference>
<proteinExistence type="inferred from homology"/>
<evidence type="ECO:0000256" key="1">
    <source>
        <dbReference type="ARBA" id="ARBA00006382"/>
    </source>
</evidence>
<dbReference type="InterPro" id="IPR036291">
    <property type="entry name" value="NAD(P)-bd_dom_sf"/>
</dbReference>
<evidence type="ECO:0000256" key="7">
    <source>
        <dbReference type="RuleBase" id="RU004417"/>
    </source>
</evidence>
<dbReference type="PIRSF" id="PIRSF000185">
    <property type="entry name" value="Glu_DH"/>
    <property type="match status" value="1"/>
</dbReference>
<dbReference type="PANTHER" id="PTHR11606">
    <property type="entry name" value="GLUTAMATE DEHYDROGENASE"/>
    <property type="match status" value="1"/>
</dbReference>
<dbReference type="InterPro" id="IPR014362">
    <property type="entry name" value="Glu_DH"/>
</dbReference>
<dbReference type="InterPro" id="IPR006095">
    <property type="entry name" value="Glu/Leu/Phe/Val/Trp_DH"/>
</dbReference>
<keyword evidence="2 3" id="KW-0560">Oxidoreductase</keyword>
<dbReference type="GO" id="GO:0006538">
    <property type="term" value="P:L-glutamate catabolic process"/>
    <property type="evidence" value="ECO:0007669"/>
    <property type="project" value="TreeGrafter"/>
</dbReference>
<organism evidence="9 10">
    <name type="scientific">Candidatus Portnoybacteria bacterium RIFCSPHIGHO2_12_FULL_38_9</name>
    <dbReference type="NCBI Taxonomy" id="1801997"/>
    <lineage>
        <taxon>Bacteria</taxon>
        <taxon>Candidatus Portnoyibacteriota</taxon>
    </lineage>
</organism>
<dbReference type="GO" id="GO:0000166">
    <property type="term" value="F:nucleotide binding"/>
    <property type="evidence" value="ECO:0007669"/>
    <property type="project" value="UniProtKB-KW"/>
</dbReference>
<dbReference type="CDD" id="cd01076">
    <property type="entry name" value="NAD_bind_1_Glu_DH"/>
    <property type="match status" value="1"/>
</dbReference>
<keyword evidence="5" id="KW-0520">NAD</keyword>
<dbReference type="InterPro" id="IPR006096">
    <property type="entry name" value="Glu/Leu/Phe/Val/Trp_DH_C"/>
</dbReference>
<comment type="similarity">
    <text evidence="1 3 7">Belongs to the Glu/Leu/Phe/Val dehydrogenases family.</text>
</comment>
<protein>
    <recommendedName>
        <fullName evidence="3">Glutamate dehydrogenase</fullName>
    </recommendedName>
</protein>
<evidence type="ECO:0000256" key="4">
    <source>
        <dbReference type="PIRSR" id="PIRSR000185-1"/>
    </source>
</evidence>
<feature type="binding site" evidence="5">
    <location>
        <position position="363"/>
    </location>
    <ligand>
        <name>substrate</name>
    </ligand>
</feature>
<dbReference type="SMART" id="SM00839">
    <property type="entry name" value="ELFV_dehydrog"/>
    <property type="match status" value="1"/>
</dbReference>
<dbReference type="Gene3D" id="3.40.50.720">
    <property type="entry name" value="NAD(P)-binding Rossmann-like Domain"/>
    <property type="match status" value="1"/>
</dbReference>
<dbReference type="InterPro" id="IPR033922">
    <property type="entry name" value="NAD_bind_Glu_DH"/>
</dbReference>
<dbReference type="AlphaFoldDB" id="A0A1G2FHA3"/>
<evidence type="ECO:0000256" key="2">
    <source>
        <dbReference type="ARBA" id="ARBA00023002"/>
    </source>
</evidence>
<dbReference type="InterPro" id="IPR006097">
    <property type="entry name" value="Glu/Leu/Phe/Val/Trp_DH_dimer"/>
</dbReference>
<dbReference type="InterPro" id="IPR046346">
    <property type="entry name" value="Aminoacid_DH-like_N_sf"/>
</dbReference>
<dbReference type="GO" id="GO:0004352">
    <property type="term" value="F:glutamate dehydrogenase (NAD+) activity"/>
    <property type="evidence" value="ECO:0007669"/>
    <property type="project" value="TreeGrafter"/>
</dbReference>
<dbReference type="SUPFAM" id="SSF51735">
    <property type="entry name" value="NAD(P)-binding Rossmann-fold domains"/>
    <property type="match status" value="1"/>
</dbReference>
<dbReference type="Proteomes" id="UP000177061">
    <property type="component" value="Unassembled WGS sequence"/>
</dbReference>
<sequence length="431" mass="47917">MNHLLKDTILCLEKAAEIIGLDKKKMRTLEKPKRILKASLKIKTDKGMIKSFPAYRVQFNNKLGPFKGGIRFHPLVDLNEMEALALMMTLKNALIDIPFGGAKGGVRVDPLKLSKKELEALSRAYVAAFYKHLGPQKDIPAPDINTNPQIMAWMIDEYSRLLGKIELASFTGKPKELGGSEIREQATAQGGVYVLESFLKKIKFKRKNLEAAIQGFGNVGANTAKILYDQGYKIIALSDIKGGIVIKSKKRKGDIGLNPHKVEECVKEKGTLAGCYCRGSVCEVPNDHQKISNQKLLELETDILIPAAIENQITVKNAKRIKAKIILEMANGPTAFKADKILNQRGILVIPDLLANAGGVAVSYFEWLSNIKNEVWDKAESINCLKAMMESGLDKVYELSRQYKTDLRTAGYALALQRLYVRSHKKFSSTI</sequence>
<dbReference type="EMBL" id="MHNB01000018">
    <property type="protein sequence ID" value="OGZ36968.1"/>
    <property type="molecule type" value="Genomic_DNA"/>
</dbReference>
<dbReference type="STRING" id="1801997.A3J64_03785"/>
<feature type="binding site" evidence="5">
    <location>
        <position position="187"/>
    </location>
    <ligand>
        <name>NAD(+)</name>
        <dbReference type="ChEBI" id="CHEBI:57540"/>
    </ligand>
</feature>
<dbReference type="InterPro" id="IPR033524">
    <property type="entry name" value="Glu/Leu/Phe/Val_DH_AS"/>
</dbReference>
<keyword evidence="5" id="KW-0547">Nucleotide-binding</keyword>
<evidence type="ECO:0000259" key="8">
    <source>
        <dbReference type="SMART" id="SM00839"/>
    </source>
</evidence>
<feature type="binding site" evidence="5">
    <location>
        <position position="91"/>
    </location>
    <ligand>
        <name>substrate</name>
    </ligand>
</feature>
<evidence type="ECO:0000313" key="9">
    <source>
        <dbReference type="EMBL" id="OGZ36968.1"/>
    </source>
</evidence>
<evidence type="ECO:0000256" key="3">
    <source>
        <dbReference type="PIRNR" id="PIRNR000185"/>
    </source>
</evidence>
<gene>
    <name evidence="9" type="ORF">A3J64_03785</name>
</gene>
<comment type="caution">
    <text evidence="9">The sequence shown here is derived from an EMBL/GenBank/DDBJ whole genome shotgun (WGS) entry which is preliminary data.</text>
</comment>
<dbReference type="PANTHER" id="PTHR11606:SF13">
    <property type="entry name" value="GLUTAMATE DEHYDROGENASE 1, MITOCHONDRIAL"/>
    <property type="match status" value="1"/>
</dbReference>
<feature type="binding site" evidence="5">
    <location>
        <position position="218"/>
    </location>
    <ligand>
        <name>NAD(+)</name>
        <dbReference type="ChEBI" id="CHEBI:57540"/>
    </ligand>
</feature>